<sequence>MKVLVWNCQGARSSLTVPQLKEANNLLSPNLVFLSETKNRFSYMKKVQNILRFEENVIVEAMDRKESMALFWNNDIEVRKVVTTALTIEALVIDSDTQLEWWFIGVYMSCDANIRKHQWKVLTVRQQLWEKWGGRARDDRSFKDFNSFIERNSLVDLGFTGNPWTWSNNWEGEGEVRQRLDRSLNTISWGQNFDKAKCEYVEILGSDHSMLLIDNWPRVEKRRSRFFFDKRWLKREDINQVVEQAWKQPVEGNSMYRITRHVAKCRVALLKWKNNFTRNSLRRINQVKFQIKEIKDSKDSGVKDKIAYLKKQLKEAYFEEKQYWAQKARIDWLREGDKNTKFFHASVKGRRRKNRILNIQRENGTWTKSEEELGKEVADYYRVLFSSSGSEGIAEILHGIPLIITTEMNAKLTREVDEMEIKSALFSMNPKKAPGQDGMSPLFFQKFWHVAKPDVIAAIRHFFQSSNLPKSWNHTVIFLIPRIQNPTNLKSYRPISLCRQILDNVILSHEYLHYMKNKKQGQNGFIAVKLDMSKAYDRVEWKFLDAMMEKMGYCTVWRKWIWSCLSSVTYSFNINGVPKEFVILERGIRQGDPLSPYLFLLCSEGFSNLFKQAEGDKRISRMKISRIGPSMTHLFFADDSLIFCKVEREEARELIQVLRKYEKGLVNL</sequence>
<dbReference type="InterPro" id="IPR043502">
    <property type="entry name" value="DNA/RNA_pol_sf"/>
</dbReference>
<dbReference type="RefSeq" id="XP_071923049.1">
    <property type="nucleotide sequence ID" value="XM_072066948.1"/>
</dbReference>
<protein>
    <recommendedName>
        <fullName evidence="1">Reverse transcriptase domain-containing protein</fullName>
    </recommendedName>
</protein>
<dbReference type="SUPFAM" id="SSF56219">
    <property type="entry name" value="DNase I-like"/>
    <property type="match status" value="1"/>
</dbReference>
<keyword evidence="2" id="KW-1185">Reference proteome</keyword>
<accession>A0ABM4VU36</accession>
<gene>
    <name evidence="3" type="primary">LOC140015075</name>
</gene>
<dbReference type="InterPro" id="IPR052343">
    <property type="entry name" value="Retrotransposon-Effector_Assoc"/>
</dbReference>
<evidence type="ECO:0000313" key="2">
    <source>
        <dbReference type="Proteomes" id="UP001652660"/>
    </source>
</evidence>
<dbReference type="InterPro" id="IPR000477">
    <property type="entry name" value="RT_dom"/>
</dbReference>
<dbReference type="PANTHER" id="PTHR46890">
    <property type="entry name" value="NON-LTR RETROLELEMENT REVERSE TRANSCRIPTASE-LIKE PROTEIN-RELATED"/>
    <property type="match status" value="1"/>
</dbReference>
<dbReference type="Gene3D" id="3.60.10.10">
    <property type="entry name" value="Endonuclease/exonuclease/phosphatase"/>
    <property type="match status" value="1"/>
</dbReference>
<feature type="domain" description="Reverse transcriptase" evidence="1">
    <location>
        <begin position="461"/>
        <end position="668"/>
    </location>
</feature>
<dbReference type="PROSITE" id="PS50878">
    <property type="entry name" value="RT_POL"/>
    <property type="match status" value="1"/>
</dbReference>
<dbReference type="PANTHER" id="PTHR46890:SF48">
    <property type="entry name" value="RNA-DIRECTED DNA POLYMERASE"/>
    <property type="match status" value="1"/>
</dbReference>
<dbReference type="Proteomes" id="UP001652660">
    <property type="component" value="Chromosome 10e"/>
</dbReference>
<evidence type="ECO:0000259" key="1">
    <source>
        <dbReference type="PROSITE" id="PS50878"/>
    </source>
</evidence>
<proteinExistence type="predicted"/>
<name>A0ABM4VU36_COFAR</name>
<evidence type="ECO:0000313" key="3">
    <source>
        <dbReference type="RefSeq" id="XP_071923049.1"/>
    </source>
</evidence>
<dbReference type="Pfam" id="PF00078">
    <property type="entry name" value="RVT_1"/>
    <property type="match status" value="1"/>
</dbReference>
<organism evidence="2 3">
    <name type="scientific">Coffea arabica</name>
    <name type="common">Arabian coffee</name>
    <dbReference type="NCBI Taxonomy" id="13443"/>
    <lineage>
        <taxon>Eukaryota</taxon>
        <taxon>Viridiplantae</taxon>
        <taxon>Streptophyta</taxon>
        <taxon>Embryophyta</taxon>
        <taxon>Tracheophyta</taxon>
        <taxon>Spermatophyta</taxon>
        <taxon>Magnoliopsida</taxon>
        <taxon>eudicotyledons</taxon>
        <taxon>Gunneridae</taxon>
        <taxon>Pentapetalae</taxon>
        <taxon>asterids</taxon>
        <taxon>lamiids</taxon>
        <taxon>Gentianales</taxon>
        <taxon>Rubiaceae</taxon>
        <taxon>Ixoroideae</taxon>
        <taxon>Gardenieae complex</taxon>
        <taxon>Bertiereae - Coffeeae clade</taxon>
        <taxon>Coffeeae</taxon>
        <taxon>Coffea</taxon>
    </lineage>
</organism>
<dbReference type="CDD" id="cd01650">
    <property type="entry name" value="RT_nLTR_like"/>
    <property type="match status" value="1"/>
</dbReference>
<dbReference type="GeneID" id="140015075"/>
<dbReference type="InterPro" id="IPR036691">
    <property type="entry name" value="Endo/exonu/phosph_ase_sf"/>
</dbReference>
<dbReference type="SUPFAM" id="SSF56672">
    <property type="entry name" value="DNA/RNA polymerases"/>
    <property type="match status" value="1"/>
</dbReference>
<reference evidence="3" key="1">
    <citation type="submission" date="2025-08" db="UniProtKB">
        <authorList>
            <consortium name="RefSeq"/>
        </authorList>
    </citation>
    <scope>IDENTIFICATION</scope>
    <source>
        <tissue evidence="3">Leaves</tissue>
    </source>
</reference>